<dbReference type="AlphaFoldDB" id="A0A6J4IMZ4"/>
<dbReference type="EMBL" id="CADCTQ010000200">
    <property type="protein sequence ID" value="CAA9256238.1"/>
    <property type="molecule type" value="Genomic_DNA"/>
</dbReference>
<accession>A0A6J4IMZ4</accession>
<name>A0A6J4IMZ4_9SPHI</name>
<organism evidence="1">
    <name type="scientific">uncultured Cytophagales bacterium</name>
    <dbReference type="NCBI Taxonomy" id="158755"/>
    <lineage>
        <taxon>Bacteria</taxon>
        <taxon>Pseudomonadati</taxon>
        <taxon>Bacteroidota</taxon>
        <taxon>Sphingobacteriia</taxon>
        <taxon>Sphingobacteriales</taxon>
        <taxon>environmental samples</taxon>
    </lineage>
</organism>
<proteinExistence type="predicted"/>
<protein>
    <submittedName>
        <fullName evidence="1">Uncharacterized protein</fullName>
    </submittedName>
</protein>
<evidence type="ECO:0000313" key="1">
    <source>
        <dbReference type="EMBL" id="CAA9256238.1"/>
    </source>
</evidence>
<gene>
    <name evidence="1" type="ORF">AVDCRST_MAG56-2223</name>
</gene>
<reference evidence="1" key="1">
    <citation type="submission" date="2020-02" db="EMBL/GenBank/DDBJ databases">
        <authorList>
            <person name="Meier V. D."/>
        </authorList>
    </citation>
    <scope>NUCLEOTIDE SEQUENCE</scope>
    <source>
        <strain evidence="1">AVDCRST_MAG56</strain>
    </source>
</reference>
<sequence length="63" mass="7009">MEGLGERVDDERCSPVGLAKFSRILECKGMATGFFRKYAPAAPVENIEMGNRRKGSFLTILLM</sequence>